<dbReference type="SUPFAM" id="SSF52087">
    <property type="entry name" value="CRAL/TRIO domain"/>
    <property type="match status" value="1"/>
</dbReference>
<feature type="region of interest" description="Disordered" evidence="1">
    <location>
        <begin position="293"/>
        <end position="358"/>
    </location>
</feature>
<dbReference type="InterPro" id="IPR011074">
    <property type="entry name" value="CRAL/TRIO_N_dom"/>
</dbReference>
<proteinExistence type="predicted"/>
<feature type="compositionally biased region" description="Basic and acidic residues" evidence="1">
    <location>
        <begin position="315"/>
        <end position="347"/>
    </location>
</feature>
<evidence type="ECO:0000313" key="4">
    <source>
        <dbReference type="Proteomes" id="UP001344447"/>
    </source>
</evidence>
<evidence type="ECO:0000256" key="1">
    <source>
        <dbReference type="SAM" id="MobiDB-lite"/>
    </source>
</evidence>
<dbReference type="Gene3D" id="3.40.525.10">
    <property type="entry name" value="CRAL-TRIO lipid binding domain"/>
    <property type="match status" value="1"/>
</dbReference>
<dbReference type="PANTHER" id="PTHR45824">
    <property type="entry name" value="GH16843P"/>
    <property type="match status" value="1"/>
</dbReference>
<dbReference type="Proteomes" id="UP001344447">
    <property type="component" value="Unassembled WGS sequence"/>
</dbReference>
<accession>A0AAN7TTP9</accession>
<organism evidence="3 4">
    <name type="scientific">Dictyostelium firmibasis</name>
    <dbReference type="NCBI Taxonomy" id="79012"/>
    <lineage>
        <taxon>Eukaryota</taxon>
        <taxon>Amoebozoa</taxon>
        <taxon>Evosea</taxon>
        <taxon>Eumycetozoa</taxon>
        <taxon>Dictyostelia</taxon>
        <taxon>Dictyosteliales</taxon>
        <taxon>Dictyosteliaceae</taxon>
        <taxon>Dictyostelium</taxon>
    </lineage>
</organism>
<evidence type="ECO:0000259" key="2">
    <source>
        <dbReference type="PROSITE" id="PS50191"/>
    </source>
</evidence>
<dbReference type="Pfam" id="PF00650">
    <property type="entry name" value="CRAL_TRIO"/>
    <property type="match status" value="1"/>
</dbReference>
<dbReference type="GO" id="GO:0008526">
    <property type="term" value="F:phosphatidylinositol transfer activity"/>
    <property type="evidence" value="ECO:0007669"/>
    <property type="project" value="TreeGrafter"/>
</dbReference>
<dbReference type="SUPFAM" id="SSF46938">
    <property type="entry name" value="CRAL/TRIO N-terminal domain"/>
    <property type="match status" value="1"/>
</dbReference>
<dbReference type="InterPro" id="IPR052578">
    <property type="entry name" value="PI_Transfer_CRAL-TRIO"/>
</dbReference>
<dbReference type="InterPro" id="IPR036865">
    <property type="entry name" value="CRAL-TRIO_dom_sf"/>
</dbReference>
<feature type="domain" description="CRAL-TRIO" evidence="2">
    <location>
        <begin position="107"/>
        <end position="280"/>
    </location>
</feature>
<dbReference type="FunFam" id="3.40.525.10:FF:000045">
    <property type="entry name" value="Phosphatidylinositol transfer protein 3"/>
    <property type="match status" value="1"/>
</dbReference>
<keyword evidence="4" id="KW-1185">Reference proteome</keyword>
<dbReference type="InterPro" id="IPR036273">
    <property type="entry name" value="CRAL/TRIO_N_dom_sf"/>
</dbReference>
<dbReference type="SMART" id="SM00516">
    <property type="entry name" value="SEC14"/>
    <property type="match status" value="1"/>
</dbReference>
<dbReference type="PANTHER" id="PTHR45824:SF1">
    <property type="entry name" value="PHOSPHATIDYLINOSITOL TRANSFER PROTEIN 3"/>
    <property type="match status" value="1"/>
</dbReference>
<dbReference type="AlphaFoldDB" id="A0AAN7TTP9"/>
<gene>
    <name evidence="3" type="ORF">RB653_006876</name>
</gene>
<evidence type="ECO:0000313" key="3">
    <source>
        <dbReference type="EMBL" id="KAK5575742.1"/>
    </source>
</evidence>
<dbReference type="PROSITE" id="PS50191">
    <property type="entry name" value="CRAL_TRIO"/>
    <property type="match status" value="1"/>
</dbReference>
<comment type="caution">
    <text evidence="3">The sequence shown here is derived from an EMBL/GenBank/DDBJ whole genome shotgun (WGS) entry which is preliminary data.</text>
</comment>
<protein>
    <recommendedName>
        <fullName evidence="2">CRAL-TRIO domain-containing protein</fullName>
    </recommendedName>
</protein>
<dbReference type="Pfam" id="PF03765">
    <property type="entry name" value="CRAL_TRIO_N"/>
    <property type="match status" value="1"/>
</dbReference>
<dbReference type="InterPro" id="IPR001251">
    <property type="entry name" value="CRAL-TRIO_dom"/>
</dbReference>
<dbReference type="CDD" id="cd00170">
    <property type="entry name" value="SEC14"/>
    <property type="match status" value="1"/>
</dbReference>
<sequence>MESSASTSDSATTITTGLSEININQQSPTLLAEGEVFNPLKNLNEKQLEAFNEIKSNFSDLTDPVDIAFCTDMCFLRYLRARNYIVSKSEKMLRDTLEWRKKFRPQDIQLGGDIKEIGTVGCVYVNKRDKKGRPIIFAVPRNDTLKNVPSELKFKNLVYWLEQGFSRMDEPNGIEQFCFIVDYKDFGSGNMDMKTNLEAMHFLLDHCPERMGQSLFLDPPALFWFAWKIISPFLNEVTLSKVRFINSKKVDGKRTFPELLEYVDIENLEQNLGGNLDYNYNIDEYLKENPDPIVDTPPIIFSTETDAKKQKKEKKKEEKEKKKEEKEEKKKEKEEKKKLKKEKKENSTKQQENADEVD</sequence>
<dbReference type="SMART" id="SM01100">
    <property type="entry name" value="CRAL_TRIO_N"/>
    <property type="match status" value="1"/>
</dbReference>
<name>A0AAN7TTP9_9MYCE</name>
<dbReference type="EMBL" id="JAVFKY010000005">
    <property type="protein sequence ID" value="KAK5575742.1"/>
    <property type="molecule type" value="Genomic_DNA"/>
</dbReference>
<reference evidence="3 4" key="1">
    <citation type="submission" date="2023-11" db="EMBL/GenBank/DDBJ databases">
        <title>Dfirmibasis_genome.</title>
        <authorList>
            <person name="Edelbroek B."/>
            <person name="Kjellin J."/>
            <person name="Jerlstrom-Hultqvist J."/>
            <person name="Soderbom F."/>
        </authorList>
    </citation>
    <scope>NUCLEOTIDE SEQUENCE [LARGE SCALE GENOMIC DNA]</scope>
    <source>
        <strain evidence="3 4">TNS-C-14</strain>
    </source>
</reference>